<dbReference type="Gene3D" id="2.60.120.620">
    <property type="entry name" value="q2cbj1_9rhob like domain"/>
    <property type="match status" value="1"/>
</dbReference>
<name>A0A9W7GLT9_9STRA</name>
<protein>
    <recommendedName>
        <fullName evidence="7">Fe2OG dioxygenase domain-containing protein</fullName>
    </recommendedName>
</protein>
<dbReference type="Proteomes" id="UP001165065">
    <property type="component" value="Unassembled WGS sequence"/>
</dbReference>
<dbReference type="PANTHER" id="PTHR10869:SF226">
    <property type="entry name" value="PROLYL 4-HYDROXYLASE ALPHA SUBUNIT DOMAIN-CONTAINING PROTEIN"/>
    <property type="match status" value="1"/>
</dbReference>
<evidence type="ECO:0000256" key="5">
    <source>
        <dbReference type="ARBA" id="ARBA00023004"/>
    </source>
</evidence>
<proteinExistence type="predicted"/>
<evidence type="ECO:0000256" key="2">
    <source>
        <dbReference type="ARBA" id="ARBA00022723"/>
    </source>
</evidence>
<dbReference type="AlphaFoldDB" id="A0A9W7GLT9"/>
<keyword evidence="5" id="KW-0408">Iron</keyword>
<evidence type="ECO:0000313" key="8">
    <source>
        <dbReference type="EMBL" id="GMI48074.1"/>
    </source>
</evidence>
<reference evidence="9" key="1">
    <citation type="journal article" date="2023" name="Commun. Biol.">
        <title>Genome analysis of Parmales, the sister group of diatoms, reveals the evolutionary specialization of diatoms from phago-mixotrophs to photoautotrophs.</title>
        <authorList>
            <person name="Ban H."/>
            <person name="Sato S."/>
            <person name="Yoshikawa S."/>
            <person name="Yamada K."/>
            <person name="Nakamura Y."/>
            <person name="Ichinomiya M."/>
            <person name="Sato N."/>
            <person name="Blanc-Mathieu R."/>
            <person name="Endo H."/>
            <person name="Kuwata A."/>
            <person name="Ogata H."/>
        </authorList>
    </citation>
    <scope>NUCLEOTIDE SEQUENCE [LARGE SCALE GENOMIC DNA]</scope>
</reference>
<accession>A0A9W7GLT9</accession>
<evidence type="ECO:0000256" key="6">
    <source>
        <dbReference type="SAM" id="MobiDB-lite"/>
    </source>
</evidence>
<feature type="compositionally biased region" description="Basic and acidic residues" evidence="6">
    <location>
        <begin position="242"/>
        <end position="258"/>
    </location>
</feature>
<keyword evidence="3" id="KW-0223">Dioxygenase</keyword>
<dbReference type="OrthoDB" id="420380at2759"/>
<dbReference type="InterPro" id="IPR045054">
    <property type="entry name" value="P4HA-like"/>
</dbReference>
<dbReference type="InterPro" id="IPR036208">
    <property type="entry name" value="VHL_sf"/>
</dbReference>
<dbReference type="SMART" id="SM00702">
    <property type="entry name" value="P4Hc"/>
    <property type="match status" value="1"/>
</dbReference>
<comment type="caution">
    <text evidence="8">The sequence shown here is derived from an EMBL/GenBank/DDBJ whole genome shotgun (WGS) entry which is preliminary data.</text>
</comment>
<dbReference type="GO" id="GO:0031418">
    <property type="term" value="F:L-ascorbic acid binding"/>
    <property type="evidence" value="ECO:0007669"/>
    <property type="project" value="InterPro"/>
</dbReference>
<evidence type="ECO:0000313" key="9">
    <source>
        <dbReference type="Proteomes" id="UP001165065"/>
    </source>
</evidence>
<dbReference type="GO" id="GO:0005783">
    <property type="term" value="C:endoplasmic reticulum"/>
    <property type="evidence" value="ECO:0007669"/>
    <property type="project" value="TreeGrafter"/>
</dbReference>
<dbReference type="EMBL" id="BRYA01000373">
    <property type="protein sequence ID" value="GMI48074.1"/>
    <property type="molecule type" value="Genomic_DNA"/>
</dbReference>
<keyword evidence="9" id="KW-1185">Reference proteome</keyword>
<keyword evidence="2" id="KW-0479">Metal-binding</keyword>
<dbReference type="PROSITE" id="PS51471">
    <property type="entry name" value="FE2OG_OXY"/>
    <property type="match status" value="1"/>
</dbReference>
<evidence type="ECO:0000256" key="4">
    <source>
        <dbReference type="ARBA" id="ARBA00023002"/>
    </source>
</evidence>
<dbReference type="FunFam" id="2.60.120.620:FF:000075">
    <property type="entry name" value="Predicted protein"/>
    <property type="match status" value="1"/>
</dbReference>
<keyword evidence="4" id="KW-0560">Oxidoreductase</keyword>
<dbReference type="GO" id="GO:0005506">
    <property type="term" value="F:iron ion binding"/>
    <property type="evidence" value="ECO:0007669"/>
    <property type="project" value="InterPro"/>
</dbReference>
<evidence type="ECO:0000259" key="7">
    <source>
        <dbReference type="PROSITE" id="PS51471"/>
    </source>
</evidence>
<sequence length="513" mass="57172">MRVQRPPTFFWTRRLAFPVVFGFFCLLLLAQAKDVKRKIRVRNSSPSLLTVYWVNPNTKEYIQQYEDDLFPGASNNINSFVTHEFAVVEVINGCLLADGRRGGGKLSAKHLKSKKKSPTLCNESRFVVGEGDDQVILVTGKGEDFKAVLLDSFARSTISIGSTVDSCLDALSESPADTCGDQESQVAYADKVKECLTNGLMGTLQGLNDDLRDEKKIRKAMAPLIEDYTCGNDNLNQTEPMKTTDWRYSRPSDGTKEKPRKVEIMFSNHAAEIHVIQDFITPEECQAIEEVSKPLMHRASVASEDGGSKFSPNRKAMQAGIKVDWAKEVNGDHIARLSRRVFDYTNDHSDLNLNIDGQEDIMAIHYFGRGKNDTEPDRYMPHCDGDCEGDEFRTGTRVATMVIYCTVPTAGGATNFAQSNIHVKPKVGSATWFKYVSSLDTLPNGDVVGVMDSGFTQHSGCPVLEGEKKIVTQWMRKGVSSDEPWNSFNTMGVSKKKVAKLLESNDKENEGWW</sequence>
<feature type="domain" description="Fe2OG dioxygenase" evidence="7">
    <location>
        <begin position="357"/>
        <end position="477"/>
    </location>
</feature>
<dbReference type="PANTHER" id="PTHR10869">
    <property type="entry name" value="PROLYL 4-HYDROXYLASE ALPHA SUBUNIT"/>
    <property type="match status" value="1"/>
</dbReference>
<dbReference type="Gene3D" id="2.60.40.780">
    <property type="entry name" value="von Hippel-Lindau disease tumour suppressor, beta domain"/>
    <property type="match status" value="1"/>
</dbReference>
<dbReference type="InterPro" id="IPR037140">
    <property type="entry name" value="VHL_beta_dom_sf"/>
</dbReference>
<gene>
    <name evidence="8" type="ORF">TrCOL_g7615</name>
</gene>
<dbReference type="InterPro" id="IPR006620">
    <property type="entry name" value="Pro_4_hyd_alph"/>
</dbReference>
<feature type="region of interest" description="Disordered" evidence="6">
    <location>
        <begin position="235"/>
        <end position="258"/>
    </location>
</feature>
<dbReference type="GO" id="GO:0004656">
    <property type="term" value="F:procollagen-proline 4-dioxygenase activity"/>
    <property type="evidence" value="ECO:0007669"/>
    <property type="project" value="TreeGrafter"/>
</dbReference>
<dbReference type="InterPro" id="IPR005123">
    <property type="entry name" value="Oxoglu/Fe-dep_dioxygenase_dom"/>
</dbReference>
<dbReference type="Pfam" id="PF13640">
    <property type="entry name" value="2OG-FeII_Oxy_3"/>
    <property type="match status" value="1"/>
</dbReference>
<dbReference type="InterPro" id="IPR044862">
    <property type="entry name" value="Pro_4_hyd_alph_FE2OG_OXY"/>
</dbReference>
<evidence type="ECO:0000256" key="3">
    <source>
        <dbReference type="ARBA" id="ARBA00022964"/>
    </source>
</evidence>
<evidence type="ECO:0000256" key="1">
    <source>
        <dbReference type="ARBA" id="ARBA00001961"/>
    </source>
</evidence>
<dbReference type="SUPFAM" id="SSF49468">
    <property type="entry name" value="VHL"/>
    <property type="match status" value="1"/>
</dbReference>
<comment type="cofactor">
    <cofactor evidence="1">
        <name>L-ascorbate</name>
        <dbReference type="ChEBI" id="CHEBI:38290"/>
    </cofactor>
</comment>
<organism evidence="8 9">
    <name type="scientific">Triparma columacea</name>
    <dbReference type="NCBI Taxonomy" id="722753"/>
    <lineage>
        <taxon>Eukaryota</taxon>
        <taxon>Sar</taxon>
        <taxon>Stramenopiles</taxon>
        <taxon>Ochrophyta</taxon>
        <taxon>Bolidophyceae</taxon>
        <taxon>Parmales</taxon>
        <taxon>Triparmaceae</taxon>
        <taxon>Triparma</taxon>
    </lineage>
</organism>